<dbReference type="AlphaFoldDB" id="A0A6C0KSR0"/>
<accession>A0A6C0KSR0</accession>
<dbReference type="EMBL" id="MN740976">
    <property type="protein sequence ID" value="QHU20995.1"/>
    <property type="molecule type" value="Genomic_DNA"/>
</dbReference>
<evidence type="ECO:0000313" key="1">
    <source>
        <dbReference type="EMBL" id="QHU20995.1"/>
    </source>
</evidence>
<sequence length="68" mass="8265">MEKIEVNVNKRCRLYIDMLMATGFHRNTRKEIFFDDLKNINKECVLDTSDMKNIHTFLTKIYSKHKRQ</sequence>
<protein>
    <submittedName>
        <fullName evidence="1">Uncharacterized protein</fullName>
    </submittedName>
</protein>
<reference evidence="1" key="1">
    <citation type="journal article" date="2020" name="Nature">
        <title>Giant virus diversity and host interactions through global metagenomics.</title>
        <authorList>
            <person name="Schulz F."/>
            <person name="Roux S."/>
            <person name="Paez-Espino D."/>
            <person name="Jungbluth S."/>
            <person name="Walsh D.A."/>
            <person name="Denef V.J."/>
            <person name="McMahon K.D."/>
            <person name="Konstantinidis K.T."/>
            <person name="Eloe-Fadrosh E.A."/>
            <person name="Kyrpides N.C."/>
            <person name="Woyke T."/>
        </authorList>
    </citation>
    <scope>NUCLEOTIDE SEQUENCE</scope>
    <source>
        <strain evidence="1">GVMAG-S-3300013094-100</strain>
    </source>
</reference>
<proteinExistence type="predicted"/>
<name>A0A6C0KSR0_9ZZZZ</name>
<organism evidence="1">
    <name type="scientific">viral metagenome</name>
    <dbReference type="NCBI Taxonomy" id="1070528"/>
    <lineage>
        <taxon>unclassified sequences</taxon>
        <taxon>metagenomes</taxon>
        <taxon>organismal metagenomes</taxon>
    </lineage>
</organism>